<evidence type="ECO:0000313" key="1">
    <source>
        <dbReference type="EMBL" id="KAH7983485.1"/>
    </source>
</evidence>
<dbReference type="AlphaFoldDB" id="A0A9D4T9S2"/>
<proteinExistence type="predicted"/>
<accession>A0A9D4T9S2</accession>
<dbReference type="EMBL" id="JABSTV010001245">
    <property type="protein sequence ID" value="KAH7983485.1"/>
    <property type="molecule type" value="Genomic_DNA"/>
</dbReference>
<reference evidence="1" key="1">
    <citation type="journal article" date="2020" name="Cell">
        <title>Large-Scale Comparative Analyses of Tick Genomes Elucidate Their Genetic Diversity and Vector Capacities.</title>
        <authorList>
            <consortium name="Tick Genome and Microbiome Consortium (TIGMIC)"/>
            <person name="Jia N."/>
            <person name="Wang J."/>
            <person name="Shi W."/>
            <person name="Du L."/>
            <person name="Sun Y."/>
            <person name="Zhan W."/>
            <person name="Jiang J.F."/>
            <person name="Wang Q."/>
            <person name="Zhang B."/>
            <person name="Ji P."/>
            <person name="Bell-Sakyi L."/>
            <person name="Cui X.M."/>
            <person name="Yuan T.T."/>
            <person name="Jiang B.G."/>
            <person name="Yang W.F."/>
            <person name="Lam T.T."/>
            <person name="Chang Q.C."/>
            <person name="Ding S.J."/>
            <person name="Wang X.J."/>
            <person name="Zhu J.G."/>
            <person name="Ruan X.D."/>
            <person name="Zhao L."/>
            <person name="Wei J.T."/>
            <person name="Ye R.Z."/>
            <person name="Que T.C."/>
            <person name="Du C.H."/>
            <person name="Zhou Y.H."/>
            <person name="Cheng J.X."/>
            <person name="Dai P.F."/>
            <person name="Guo W.B."/>
            <person name="Han X.H."/>
            <person name="Huang E.J."/>
            <person name="Li L.F."/>
            <person name="Wei W."/>
            <person name="Gao Y.C."/>
            <person name="Liu J.Z."/>
            <person name="Shao H.Z."/>
            <person name="Wang X."/>
            <person name="Wang C.C."/>
            <person name="Yang T.C."/>
            <person name="Huo Q.B."/>
            <person name="Li W."/>
            <person name="Chen H.Y."/>
            <person name="Chen S.E."/>
            <person name="Zhou L.G."/>
            <person name="Ni X.B."/>
            <person name="Tian J.H."/>
            <person name="Sheng Y."/>
            <person name="Liu T."/>
            <person name="Pan Y.S."/>
            <person name="Xia L.Y."/>
            <person name="Li J."/>
            <person name="Zhao F."/>
            <person name="Cao W.C."/>
        </authorList>
    </citation>
    <scope>NUCLEOTIDE SEQUENCE</scope>
    <source>
        <strain evidence="1">Rsan-2018</strain>
    </source>
</reference>
<gene>
    <name evidence="1" type="ORF">HPB52_012325</name>
</gene>
<name>A0A9D4T9S2_RHISA</name>
<comment type="caution">
    <text evidence="1">The sequence shown here is derived from an EMBL/GenBank/DDBJ whole genome shotgun (WGS) entry which is preliminary data.</text>
</comment>
<protein>
    <submittedName>
        <fullName evidence="1">Uncharacterized protein</fullName>
    </submittedName>
</protein>
<organism evidence="1 2">
    <name type="scientific">Rhipicephalus sanguineus</name>
    <name type="common">Brown dog tick</name>
    <name type="synonym">Ixodes sanguineus</name>
    <dbReference type="NCBI Taxonomy" id="34632"/>
    <lineage>
        <taxon>Eukaryota</taxon>
        <taxon>Metazoa</taxon>
        <taxon>Ecdysozoa</taxon>
        <taxon>Arthropoda</taxon>
        <taxon>Chelicerata</taxon>
        <taxon>Arachnida</taxon>
        <taxon>Acari</taxon>
        <taxon>Parasitiformes</taxon>
        <taxon>Ixodida</taxon>
        <taxon>Ixodoidea</taxon>
        <taxon>Ixodidae</taxon>
        <taxon>Rhipicephalinae</taxon>
        <taxon>Rhipicephalus</taxon>
        <taxon>Rhipicephalus</taxon>
    </lineage>
</organism>
<sequence>MDTASSAPQLAVTPRVLADTTAAMNEIAPSPPKSRLTPRVPTPWLTLRCNSRLLRRWSFRALSPCSPSSPRTPAITTNAMYFLFMPGLVASTAARVSAKAQPRFVFTSAMVVDSYIAFGEAGHLRRLRRVRRTTIQAAGVAQRREY</sequence>
<evidence type="ECO:0000313" key="2">
    <source>
        <dbReference type="Proteomes" id="UP000821837"/>
    </source>
</evidence>
<keyword evidence="2" id="KW-1185">Reference proteome</keyword>
<dbReference type="Proteomes" id="UP000821837">
    <property type="component" value="Chromosome 1"/>
</dbReference>
<reference evidence="1" key="2">
    <citation type="submission" date="2021-09" db="EMBL/GenBank/DDBJ databases">
        <authorList>
            <person name="Jia N."/>
            <person name="Wang J."/>
            <person name="Shi W."/>
            <person name="Du L."/>
            <person name="Sun Y."/>
            <person name="Zhan W."/>
            <person name="Jiang J."/>
            <person name="Wang Q."/>
            <person name="Zhang B."/>
            <person name="Ji P."/>
            <person name="Sakyi L.B."/>
            <person name="Cui X."/>
            <person name="Yuan T."/>
            <person name="Jiang B."/>
            <person name="Yang W."/>
            <person name="Lam T.T.-Y."/>
            <person name="Chang Q."/>
            <person name="Ding S."/>
            <person name="Wang X."/>
            <person name="Zhu J."/>
            <person name="Ruan X."/>
            <person name="Zhao L."/>
            <person name="Wei J."/>
            <person name="Que T."/>
            <person name="Du C."/>
            <person name="Cheng J."/>
            <person name="Dai P."/>
            <person name="Han X."/>
            <person name="Huang E."/>
            <person name="Gao Y."/>
            <person name="Liu J."/>
            <person name="Shao H."/>
            <person name="Ye R."/>
            <person name="Li L."/>
            <person name="Wei W."/>
            <person name="Wang X."/>
            <person name="Wang C."/>
            <person name="Huo Q."/>
            <person name="Li W."/>
            <person name="Guo W."/>
            <person name="Chen H."/>
            <person name="Chen S."/>
            <person name="Zhou L."/>
            <person name="Zhou L."/>
            <person name="Ni X."/>
            <person name="Tian J."/>
            <person name="Zhou Y."/>
            <person name="Sheng Y."/>
            <person name="Liu T."/>
            <person name="Pan Y."/>
            <person name="Xia L."/>
            <person name="Li J."/>
            <person name="Zhao F."/>
            <person name="Cao W."/>
        </authorList>
    </citation>
    <scope>NUCLEOTIDE SEQUENCE</scope>
    <source>
        <strain evidence="1">Rsan-2018</strain>
        <tissue evidence="1">Larvae</tissue>
    </source>
</reference>